<dbReference type="AlphaFoldDB" id="F2BX53"/>
<evidence type="ECO:0000256" key="5">
    <source>
        <dbReference type="ARBA" id="ARBA00023027"/>
    </source>
</evidence>
<dbReference type="EC" id="6.3.1.5" evidence="7"/>
<sequence length="276" mass="30768">MYNIYSLQSEEVKMLTNSQHTTERITGWIKKFFDENGKKSYAIVGISGGKDSATVAALCVKALGKERVIGVLLPNGEQKDIDDARKTVKLLDIKNITLNIKKVNESMRDMLEESEEMRKISGRNELTEDAKINIIPRLRMTALYAVAQMLPEGGRVANTCNLSEDYVGYSTKFGDSAGDFAPIAGLLVEEVKQIGKCLELPDEIVEKTPSDGLSGLSDEEKIGFTYKTLDKYILTGICENDETKKRIDGMHKANLHKLKKIPAYEPDSLDRKLTVK</sequence>
<comment type="catalytic activity">
    <reaction evidence="7">
        <text>deamido-NAD(+) + NH4(+) + ATP = AMP + diphosphate + NAD(+) + H(+)</text>
        <dbReference type="Rhea" id="RHEA:21188"/>
        <dbReference type="ChEBI" id="CHEBI:15378"/>
        <dbReference type="ChEBI" id="CHEBI:28938"/>
        <dbReference type="ChEBI" id="CHEBI:30616"/>
        <dbReference type="ChEBI" id="CHEBI:33019"/>
        <dbReference type="ChEBI" id="CHEBI:57540"/>
        <dbReference type="ChEBI" id="CHEBI:58437"/>
        <dbReference type="ChEBI" id="CHEBI:456215"/>
        <dbReference type="EC" id="6.3.1.5"/>
    </reaction>
</comment>
<accession>F2BX53</accession>
<dbReference type="PANTHER" id="PTHR23090:SF9">
    <property type="entry name" value="GLUTAMINE-DEPENDENT NAD(+) SYNTHETASE"/>
    <property type="match status" value="1"/>
</dbReference>
<proteinExistence type="inferred from homology"/>
<keyword evidence="5 6" id="KW-0520">NAD</keyword>
<keyword evidence="4 6" id="KW-0067">ATP-binding</keyword>
<dbReference type="HOGENOM" id="CLU_059327_1_1_9"/>
<dbReference type="GO" id="GO:0003952">
    <property type="term" value="F:NAD+ synthase (glutamine-hydrolyzing) activity"/>
    <property type="evidence" value="ECO:0007669"/>
    <property type="project" value="InterPro"/>
</dbReference>
<dbReference type="eggNOG" id="COG0171">
    <property type="taxonomic scope" value="Bacteria"/>
</dbReference>
<organism evidence="10 11">
    <name type="scientific">Dialister micraerophilus DSM 19965</name>
    <dbReference type="NCBI Taxonomy" id="888062"/>
    <lineage>
        <taxon>Bacteria</taxon>
        <taxon>Bacillati</taxon>
        <taxon>Bacillota</taxon>
        <taxon>Negativicutes</taxon>
        <taxon>Veillonellales</taxon>
        <taxon>Veillonellaceae</taxon>
        <taxon>Dialister</taxon>
    </lineage>
</organism>
<dbReference type="InterPro" id="IPR014729">
    <property type="entry name" value="Rossmann-like_a/b/a_fold"/>
</dbReference>
<dbReference type="Gene3D" id="3.40.50.620">
    <property type="entry name" value="HUPs"/>
    <property type="match status" value="1"/>
</dbReference>
<gene>
    <name evidence="10" type="primary">nadE</name>
    <name evidence="10" type="ORF">HMPREF9083_0829</name>
</gene>
<evidence type="ECO:0000256" key="1">
    <source>
        <dbReference type="ARBA" id="ARBA00004790"/>
    </source>
</evidence>
<evidence type="ECO:0000256" key="3">
    <source>
        <dbReference type="ARBA" id="ARBA00022741"/>
    </source>
</evidence>
<keyword evidence="11" id="KW-1185">Reference proteome</keyword>
<evidence type="ECO:0000313" key="10">
    <source>
        <dbReference type="EMBL" id="EGF13706.1"/>
    </source>
</evidence>
<evidence type="ECO:0000256" key="7">
    <source>
        <dbReference type="RuleBase" id="RU003812"/>
    </source>
</evidence>
<comment type="pathway">
    <text evidence="1">Cofactor biosynthesis; NAD(+) biosynthesis.</text>
</comment>
<protein>
    <recommendedName>
        <fullName evidence="7">NH(3)-dependent NAD(+) synthetase</fullName>
        <ecNumber evidence="7">6.3.1.5</ecNumber>
    </recommendedName>
</protein>
<keyword evidence="2 6" id="KW-0436">Ligase</keyword>
<comment type="similarity">
    <text evidence="6">Belongs to the NAD synthetase family.</text>
</comment>
<dbReference type="NCBIfam" id="TIGR00552">
    <property type="entry name" value="nadE"/>
    <property type="match status" value="1"/>
</dbReference>
<dbReference type="STRING" id="888062.HMPREF9083_0829"/>
<feature type="coiled-coil region" evidence="8">
    <location>
        <begin position="93"/>
        <end position="120"/>
    </location>
</feature>
<dbReference type="EMBL" id="AFBB01000016">
    <property type="protein sequence ID" value="EGF13706.1"/>
    <property type="molecule type" value="Genomic_DNA"/>
</dbReference>
<evidence type="ECO:0000313" key="11">
    <source>
        <dbReference type="Proteomes" id="UP000003503"/>
    </source>
</evidence>
<dbReference type="Pfam" id="PF02540">
    <property type="entry name" value="NAD_synthase"/>
    <property type="match status" value="1"/>
</dbReference>
<dbReference type="Proteomes" id="UP000003503">
    <property type="component" value="Unassembled WGS sequence"/>
</dbReference>
<dbReference type="GO" id="GO:0004359">
    <property type="term" value="F:glutaminase activity"/>
    <property type="evidence" value="ECO:0007669"/>
    <property type="project" value="InterPro"/>
</dbReference>
<dbReference type="GO" id="GO:0008795">
    <property type="term" value="F:NAD+ synthase activity"/>
    <property type="evidence" value="ECO:0007669"/>
    <property type="project" value="UniProtKB-EC"/>
</dbReference>
<dbReference type="UniPathway" id="UPA00253">
    <property type="reaction ID" value="UER00333"/>
</dbReference>
<dbReference type="GO" id="GO:0005524">
    <property type="term" value="F:ATP binding"/>
    <property type="evidence" value="ECO:0007669"/>
    <property type="project" value="UniProtKB-KW"/>
</dbReference>
<dbReference type="CDD" id="cd00553">
    <property type="entry name" value="NAD_synthase"/>
    <property type="match status" value="1"/>
</dbReference>
<evidence type="ECO:0000256" key="8">
    <source>
        <dbReference type="SAM" id="Coils"/>
    </source>
</evidence>
<feature type="domain" description="NAD/GMP synthase" evidence="9">
    <location>
        <begin position="23"/>
        <end position="260"/>
    </location>
</feature>
<keyword evidence="3 6" id="KW-0547">Nucleotide-binding</keyword>
<name>F2BX53_9FIRM</name>
<keyword evidence="8" id="KW-0175">Coiled coil</keyword>
<evidence type="ECO:0000259" key="9">
    <source>
        <dbReference type="Pfam" id="PF02540"/>
    </source>
</evidence>
<dbReference type="GO" id="GO:0009435">
    <property type="term" value="P:NAD+ biosynthetic process"/>
    <property type="evidence" value="ECO:0007669"/>
    <property type="project" value="UniProtKB-UniPathway"/>
</dbReference>
<dbReference type="InterPro" id="IPR003694">
    <property type="entry name" value="NAD_synthase"/>
</dbReference>
<evidence type="ECO:0000256" key="6">
    <source>
        <dbReference type="RuleBase" id="RU003811"/>
    </source>
</evidence>
<dbReference type="SUPFAM" id="SSF52402">
    <property type="entry name" value="Adenine nucleotide alpha hydrolases-like"/>
    <property type="match status" value="1"/>
</dbReference>
<evidence type="ECO:0000256" key="2">
    <source>
        <dbReference type="ARBA" id="ARBA00022598"/>
    </source>
</evidence>
<evidence type="ECO:0000256" key="4">
    <source>
        <dbReference type="ARBA" id="ARBA00022840"/>
    </source>
</evidence>
<reference evidence="10 11" key="1">
    <citation type="submission" date="2011-02" db="EMBL/GenBank/DDBJ databases">
        <authorList>
            <person name="Muzny D."/>
            <person name="Qin X."/>
            <person name="Deng J."/>
            <person name="Jiang H."/>
            <person name="Liu Y."/>
            <person name="Qu J."/>
            <person name="Song X.-Z."/>
            <person name="Zhang L."/>
            <person name="Thornton R."/>
            <person name="Coyle M."/>
            <person name="Francisco L."/>
            <person name="Jackson L."/>
            <person name="Javaid M."/>
            <person name="Korchina V."/>
            <person name="Kovar C."/>
            <person name="Mata R."/>
            <person name="Mathew T."/>
            <person name="Ngo R."/>
            <person name="Nguyen L."/>
            <person name="Nguyen N."/>
            <person name="Okwuonu G."/>
            <person name="Ongeri F."/>
            <person name="Pham C."/>
            <person name="Simmons D."/>
            <person name="Wilczek-Boney K."/>
            <person name="Hale W."/>
            <person name="Jakkamsetti A."/>
            <person name="Pham P."/>
            <person name="Ruth R."/>
            <person name="San Lucas F."/>
            <person name="Warren J."/>
            <person name="Zhang J."/>
            <person name="Zhao Z."/>
            <person name="Zhou C."/>
            <person name="Zhu D."/>
            <person name="Lee S."/>
            <person name="Bess C."/>
            <person name="Blankenburg K."/>
            <person name="Forbes L."/>
            <person name="Fu Q."/>
            <person name="Gubbala S."/>
            <person name="Hirani K."/>
            <person name="Jayaseelan J.C."/>
            <person name="Lara F."/>
            <person name="Munidasa M."/>
            <person name="Palculict T."/>
            <person name="Patil S."/>
            <person name="Pu L.-L."/>
            <person name="Saada N."/>
            <person name="Tang L."/>
            <person name="Weissenberger G."/>
            <person name="Zhu Y."/>
            <person name="Hemphill L."/>
            <person name="Shang Y."/>
            <person name="Youmans B."/>
            <person name="Ayvaz T."/>
            <person name="Ross M."/>
            <person name="Santibanez J."/>
            <person name="Aqrawi P."/>
            <person name="Gross S."/>
            <person name="Joshi V."/>
            <person name="Fowler G."/>
            <person name="Nazareth L."/>
            <person name="Reid J."/>
            <person name="Worley K."/>
            <person name="Petrosino J."/>
            <person name="Highlander S."/>
            <person name="Gibbs R."/>
        </authorList>
    </citation>
    <scope>NUCLEOTIDE SEQUENCE [LARGE SCALE GENOMIC DNA]</scope>
    <source>
        <strain evidence="10 11">DSM 19965</strain>
    </source>
</reference>
<dbReference type="InterPro" id="IPR022310">
    <property type="entry name" value="NAD/GMP_synthase"/>
</dbReference>
<dbReference type="PANTHER" id="PTHR23090">
    <property type="entry name" value="NH 3 /GLUTAMINE-DEPENDENT NAD + SYNTHETASE"/>
    <property type="match status" value="1"/>
</dbReference>
<dbReference type="GO" id="GO:0005737">
    <property type="term" value="C:cytoplasm"/>
    <property type="evidence" value="ECO:0007669"/>
    <property type="project" value="InterPro"/>
</dbReference>
<comment type="caution">
    <text evidence="10">The sequence shown here is derived from an EMBL/GenBank/DDBJ whole genome shotgun (WGS) entry which is preliminary data.</text>
</comment>